<evidence type="ECO:0000313" key="2">
    <source>
        <dbReference type="Proteomes" id="UP000663853"/>
    </source>
</evidence>
<accession>A0A8H3B8Q5</accession>
<dbReference type="EMBL" id="CAJMXA010001063">
    <property type="protein sequence ID" value="CAE6450296.1"/>
    <property type="molecule type" value="Genomic_DNA"/>
</dbReference>
<name>A0A8H3B8Q5_9AGAM</name>
<protein>
    <submittedName>
        <fullName evidence="1">Uncharacterized protein</fullName>
    </submittedName>
</protein>
<dbReference type="AlphaFoldDB" id="A0A8H3B8Q5"/>
<reference evidence="1" key="1">
    <citation type="submission" date="2021-01" db="EMBL/GenBank/DDBJ databases">
        <authorList>
            <person name="Kaushik A."/>
        </authorList>
    </citation>
    <scope>NUCLEOTIDE SEQUENCE</scope>
    <source>
        <strain evidence="1">AG6-10EEA</strain>
    </source>
</reference>
<organism evidence="1 2">
    <name type="scientific">Rhizoctonia solani</name>
    <dbReference type="NCBI Taxonomy" id="456999"/>
    <lineage>
        <taxon>Eukaryota</taxon>
        <taxon>Fungi</taxon>
        <taxon>Dikarya</taxon>
        <taxon>Basidiomycota</taxon>
        <taxon>Agaricomycotina</taxon>
        <taxon>Agaricomycetes</taxon>
        <taxon>Cantharellales</taxon>
        <taxon>Ceratobasidiaceae</taxon>
        <taxon>Rhizoctonia</taxon>
    </lineage>
</organism>
<evidence type="ECO:0000313" key="1">
    <source>
        <dbReference type="EMBL" id="CAE6450296.1"/>
    </source>
</evidence>
<gene>
    <name evidence="1" type="ORF">RDB_LOCUS48982</name>
</gene>
<proteinExistence type="predicted"/>
<sequence>MGLWVTQEAANVAGTVDAAGFGKKVMGSGFEAFGGPRESGGVGSCDKWRGWRSCNQLS</sequence>
<dbReference type="Proteomes" id="UP000663853">
    <property type="component" value="Unassembled WGS sequence"/>
</dbReference>
<comment type="caution">
    <text evidence="1">The sequence shown here is derived from an EMBL/GenBank/DDBJ whole genome shotgun (WGS) entry which is preliminary data.</text>
</comment>